<evidence type="ECO:0000256" key="1">
    <source>
        <dbReference type="SAM" id="MobiDB-lite"/>
    </source>
</evidence>
<evidence type="ECO:0000313" key="5">
    <source>
        <dbReference type="Proteomes" id="UP000823775"/>
    </source>
</evidence>
<dbReference type="Proteomes" id="UP000823775">
    <property type="component" value="Unassembled WGS sequence"/>
</dbReference>
<proteinExistence type="predicted"/>
<evidence type="ECO:0000313" key="4">
    <source>
        <dbReference type="EMBL" id="MCD7455999.1"/>
    </source>
</evidence>
<dbReference type="SUPFAM" id="SSF81383">
    <property type="entry name" value="F-box domain"/>
    <property type="match status" value="1"/>
</dbReference>
<evidence type="ECO:0000259" key="3">
    <source>
        <dbReference type="Pfam" id="PF23622"/>
    </source>
</evidence>
<evidence type="ECO:0008006" key="6">
    <source>
        <dbReference type="Google" id="ProtNLM"/>
    </source>
</evidence>
<gene>
    <name evidence="4" type="ORF">HAX54_030426</name>
</gene>
<dbReference type="Pfam" id="PF00646">
    <property type="entry name" value="F-box"/>
    <property type="match status" value="1"/>
</dbReference>
<organism evidence="4 5">
    <name type="scientific">Datura stramonium</name>
    <name type="common">Jimsonweed</name>
    <name type="synonym">Common thornapple</name>
    <dbReference type="NCBI Taxonomy" id="4076"/>
    <lineage>
        <taxon>Eukaryota</taxon>
        <taxon>Viridiplantae</taxon>
        <taxon>Streptophyta</taxon>
        <taxon>Embryophyta</taxon>
        <taxon>Tracheophyta</taxon>
        <taxon>Spermatophyta</taxon>
        <taxon>Magnoliopsida</taxon>
        <taxon>eudicotyledons</taxon>
        <taxon>Gunneridae</taxon>
        <taxon>Pentapetalae</taxon>
        <taxon>asterids</taxon>
        <taxon>lamiids</taxon>
        <taxon>Solanales</taxon>
        <taxon>Solanaceae</taxon>
        <taxon>Solanoideae</taxon>
        <taxon>Datureae</taxon>
        <taxon>Datura</taxon>
    </lineage>
</organism>
<dbReference type="InterPro" id="IPR053772">
    <property type="entry name" value="At1g61320/At1g61330-like"/>
</dbReference>
<feature type="domain" description="At1g61320/AtMIF1 LRR" evidence="3">
    <location>
        <begin position="101"/>
        <end position="411"/>
    </location>
</feature>
<dbReference type="InterPro" id="IPR036047">
    <property type="entry name" value="F-box-like_dom_sf"/>
</dbReference>
<dbReference type="Gene3D" id="3.80.10.10">
    <property type="entry name" value="Ribonuclease Inhibitor"/>
    <property type="match status" value="1"/>
</dbReference>
<dbReference type="PANTHER" id="PTHR34145:SF28">
    <property type="entry name" value="F-BOX DOMAIN-CONTAINING PROTEIN"/>
    <property type="match status" value="1"/>
</dbReference>
<protein>
    <recommendedName>
        <fullName evidence="6">F-box domain-containing protein</fullName>
    </recommendedName>
</protein>
<accession>A0ABS8SAX7</accession>
<dbReference type="InterPro" id="IPR032675">
    <property type="entry name" value="LRR_dom_sf"/>
</dbReference>
<dbReference type="EMBL" id="JACEIK010000381">
    <property type="protein sequence ID" value="MCD7455999.1"/>
    <property type="molecule type" value="Genomic_DNA"/>
</dbReference>
<comment type="caution">
    <text evidence="4">The sequence shown here is derived from an EMBL/GenBank/DDBJ whole genome shotgun (WGS) entry which is preliminary data.</text>
</comment>
<evidence type="ECO:0000259" key="2">
    <source>
        <dbReference type="Pfam" id="PF00646"/>
    </source>
</evidence>
<name>A0ABS8SAX7_DATST</name>
<dbReference type="PANTHER" id="PTHR34145">
    <property type="entry name" value="OS02G0105600 PROTEIN"/>
    <property type="match status" value="1"/>
</dbReference>
<dbReference type="SUPFAM" id="SSF52047">
    <property type="entry name" value="RNI-like"/>
    <property type="match status" value="1"/>
</dbReference>
<keyword evidence="5" id="KW-1185">Reference proteome</keyword>
<dbReference type="InterPro" id="IPR055357">
    <property type="entry name" value="LRR_At1g61320_AtMIF1"/>
</dbReference>
<dbReference type="InterPro" id="IPR001810">
    <property type="entry name" value="F-box_dom"/>
</dbReference>
<reference evidence="4 5" key="1">
    <citation type="journal article" date="2021" name="BMC Genomics">
        <title>Datura genome reveals duplications of psychoactive alkaloid biosynthetic genes and high mutation rate following tissue culture.</title>
        <authorList>
            <person name="Rajewski A."/>
            <person name="Carter-House D."/>
            <person name="Stajich J."/>
            <person name="Litt A."/>
        </authorList>
    </citation>
    <scope>NUCLEOTIDE SEQUENCE [LARGE SCALE GENOMIC DNA]</scope>
    <source>
        <strain evidence="4">AR-01</strain>
    </source>
</reference>
<feature type="domain" description="F-box" evidence="2">
    <location>
        <begin position="37"/>
        <end position="69"/>
    </location>
</feature>
<dbReference type="Pfam" id="PF23622">
    <property type="entry name" value="LRR_At1g61320_AtMIF1"/>
    <property type="match status" value="1"/>
</dbReference>
<sequence>MMEASKSKRKRLSVSSGRKNSMKINDDNESNSNLVVSLPNDMIHNIFTFLPIKHAISSSLVAKQFLNSWLYARNLCFDVNFEMNLSLNGREDRISIIENIISNYLGKKIHSFHLYVPEPMKYSPFFSKWIQLVASKGLEELELHLAIPTNGYTYFLHSDYIDVETLRSLKLICCNLLISPQSKGFPFLKSLSLIKVQIVPALIKWLFISCMVLESLALEGCSSFGEYTIKGSDKFRTLLIRDCEGIILVTIDNSSITTFHYDGEINKIKFVNPIKLKDVILDFGATKGLQHINGRDELMRAFRNVETLSINNVLLEGLSSRFINFEYKDMEYYLPNLKELQLVRRGPSFINPWDIVFFIKNCSQIERLFIDLGDYAMEAGSYWNSIAKEKFENCETEFPELKVSKVAVVKIDGRSPWQLLLMLVSKAAAVIKMDGRKAAVLLGNDSSR</sequence>
<feature type="region of interest" description="Disordered" evidence="1">
    <location>
        <begin position="1"/>
        <end position="26"/>
    </location>
</feature>